<evidence type="ECO:0008006" key="3">
    <source>
        <dbReference type="Google" id="ProtNLM"/>
    </source>
</evidence>
<accession>A0A8D8LCV1</accession>
<name>A0A8D8LCV1_9HEMI</name>
<evidence type="ECO:0000313" key="2">
    <source>
        <dbReference type="EMBL" id="CAG6607594.1"/>
    </source>
</evidence>
<dbReference type="AlphaFoldDB" id="A0A8D8LCV1"/>
<proteinExistence type="predicted"/>
<reference evidence="2" key="1">
    <citation type="submission" date="2021-05" db="EMBL/GenBank/DDBJ databases">
        <authorList>
            <person name="Alioto T."/>
            <person name="Alioto T."/>
            <person name="Gomez Garrido J."/>
        </authorList>
    </citation>
    <scope>NUCLEOTIDE SEQUENCE</scope>
</reference>
<organism evidence="2">
    <name type="scientific">Cacopsylla melanoneura</name>
    <dbReference type="NCBI Taxonomy" id="428564"/>
    <lineage>
        <taxon>Eukaryota</taxon>
        <taxon>Metazoa</taxon>
        <taxon>Ecdysozoa</taxon>
        <taxon>Arthropoda</taxon>
        <taxon>Hexapoda</taxon>
        <taxon>Insecta</taxon>
        <taxon>Pterygota</taxon>
        <taxon>Neoptera</taxon>
        <taxon>Paraneoptera</taxon>
        <taxon>Hemiptera</taxon>
        <taxon>Sternorrhyncha</taxon>
        <taxon>Psylloidea</taxon>
        <taxon>Psyllidae</taxon>
        <taxon>Psyllinae</taxon>
        <taxon>Cacopsylla</taxon>
    </lineage>
</organism>
<sequence length="133" mass="15712">MFMIFLYLVPLQRSGCCGRFLRPCGRFEPKVSCCVRYNMYHTKFQVQVLPFQKYPVDRHRQSFLEPFHNGAKKGSFLGPCGRTMRLKKVLCCIFYMCIPKLISSHCSRDILFTHRQTHTHTDDQWPKPTFLVS</sequence>
<keyword evidence="1" id="KW-0732">Signal</keyword>
<feature type="chain" id="PRO_5034122647" description="Secreted protein" evidence="1">
    <location>
        <begin position="19"/>
        <end position="133"/>
    </location>
</feature>
<feature type="signal peptide" evidence="1">
    <location>
        <begin position="1"/>
        <end position="18"/>
    </location>
</feature>
<protein>
    <recommendedName>
        <fullName evidence="3">Secreted protein</fullName>
    </recommendedName>
</protein>
<dbReference type="EMBL" id="HBUF01008502">
    <property type="protein sequence ID" value="CAG6607594.1"/>
    <property type="molecule type" value="Transcribed_RNA"/>
</dbReference>
<evidence type="ECO:0000256" key="1">
    <source>
        <dbReference type="SAM" id="SignalP"/>
    </source>
</evidence>